<feature type="region of interest" description="Disordered" evidence="1">
    <location>
        <begin position="175"/>
        <end position="203"/>
    </location>
</feature>
<evidence type="ECO:0000259" key="2">
    <source>
        <dbReference type="PROSITE" id="PS50106"/>
    </source>
</evidence>
<gene>
    <name evidence="3" type="ORF">PHYEVI_LOCUS1916</name>
</gene>
<dbReference type="Pfam" id="PF00595">
    <property type="entry name" value="PDZ"/>
    <property type="match status" value="2"/>
</dbReference>
<dbReference type="PANTHER" id="PTHR19964">
    <property type="entry name" value="MULTIPLE PDZ DOMAIN PROTEIN"/>
    <property type="match status" value="1"/>
</dbReference>
<evidence type="ECO:0000256" key="1">
    <source>
        <dbReference type="SAM" id="MobiDB-lite"/>
    </source>
</evidence>
<feature type="compositionally biased region" description="Polar residues" evidence="1">
    <location>
        <begin position="219"/>
        <end position="228"/>
    </location>
</feature>
<feature type="domain" description="PDZ" evidence="2">
    <location>
        <begin position="615"/>
        <end position="689"/>
    </location>
</feature>
<dbReference type="Proteomes" id="UP001153712">
    <property type="component" value="Chromosome 10"/>
</dbReference>
<feature type="compositionally biased region" description="Acidic residues" evidence="1">
    <location>
        <begin position="280"/>
        <end position="293"/>
    </location>
</feature>
<feature type="compositionally biased region" description="Basic and acidic residues" evidence="1">
    <location>
        <begin position="80"/>
        <end position="89"/>
    </location>
</feature>
<sequence length="710" mass="79996">MRLFKRRCSDPNPQIENVSTHSEVNSDHEESSKSHFSAWGRTWEKLTRGDSSEQISSSKDRRKSWSPLKKNPKNPTTSRNSEEKLESKLSQSDLRKIYDMYRNMNDRTDMTCRSRRNGRCISENLELSQQQLLDYLLLMKPNSQELDKIFLPDDQRDHHDSKRLGILTEGKRSRTSRLKSIFTRSSSKSDDEGDMKLHPKNSSTDSLTSLINFILPSRRSVSNSSPKMSNKFKSDESGYGSDSTKTATSIDSPIGSIKSQNSAVSSDQGTSNAGATSDYYQDDTDTAEEDDINDFIRKPSKKRSRSKSQEIESQQRRKSFKFKRSPTKTNREKDKLKVSVDDLTKNYCDKLKLNNDSADLQTKRRLCTGYTDKEYKCVRMKYGRNEVLGIKVESSLAGNSSSTYHVVEILPNSVAKRNGILQVGDEIIKVNGISVKGCSINLIKTYLESKSGELDLLISRSRVPYPTKSNPVKPSQKRKVSASPERKSTLRRPLFSIKKDVTKIEIPEVKKTRKYIITSPISVPNVPKKYVGLSDILDKPAVETQVTFSEKPRTDDDEIFKKPAVPVLDARKSQQDNQQTTGFIKKFSVSPDLHGRKGSFNEETCSTYDKSKYKIAEFHKGPGCKSLGFSIVGGRDTPRGPMGVYVKTIFERGQAADSGIIKEGDEIVSVNNISFRGLSHREAVQFFKSIKCGKVVVVLSPRHKSVSGSL</sequence>
<reference evidence="3" key="1">
    <citation type="submission" date="2022-01" db="EMBL/GenBank/DDBJ databases">
        <authorList>
            <person name="King R."/>
        </authorList>
    </citation>
    <scope>NUCLEOTIDE SEQUENCE</scope>
</reference>
<feature type="compositionally biased region" description="Polar residues" evidence="1">
    <location>
        <begin position="11"/>
        <end position="23"/>
    </location>
</feature>
<accession>A0A9N9TK91</accession>
<evidence type="ECO:0000313" key="4">
    <source>
        <dbReference type="Proteomes" id="UP001153712"/>
    </source>
</evidence>
<proteinExistence type="predicted"/>
<dbReference type="CDD" id="cd00136">
    <property type="entry name" value="PDZ_canonical"/>
    <property type="match status" value="1"/>
</dbReference>
<protein>
    <recommendedName>
        <fullName evidence="2">PDZ domain-containing protein</fullName>
    </recommendedName>
</protein>
<dbReference type="InterPro" id="IPR036034">
    <property type="entry name" value="PDZ_sf"/>
</dbReference>
<feature type="domain" description="PDZ" evidence="2">
    <location>
        <begin position="377"/>
        <end position="462"/>
    </location>
</feature>
<feature type="region of interest" description="Disordered" evidence="1">
    <location>
        <begin position="219"/>
        <end position="334"/>
    </location>
</feature>
<feature type="compositionally biased region" description="Polar residues" evidence="1">
    <location>
        <begin position="240"/>
        <end position="279"/>
    </location>
</feature>
<feature type="region of interest" description="Disordered" evidence="1">
    <location>
        <begin position="465"/>
        <end position="488"/>
    </location>
</feature>
<dbReference type="OrthoDB" id="6022711at2759"/>
<name>A0A9N9TK91_PHYSR</name>
<keyword evidence="4" id="KW-1185">Reference proteome</keyword>
<dbReference type="PROSITE" id="PS50106">
    <property type="entry name" value="PDZ"/>
    <property type="match status" value="2"/>
</dbReference>
<dbReference type="EMBL" id="OU900103">
    <property type="protein sequence ID" value="CAG9855467.1"/>
    <property type="molecule type" value="Genomic_DNA"/>
</dbReference>
<dbReference type="PANTHER" id="PTHR19964:SF95">
    <property type="entry name" value="ARC, ISOFORM A"/>
    <property type="match status" value="1"/>
</dbReference>
<dbReference type="AlphaFoldDB" id="A0A9N9TK91"/>
<evidence type="ECO:0000313" key="3">
    <source>
        <dbReference type="EMBL" id="CAG9855467.1"/>
    </source>
</evidence>
<feature type="compositionally biased region" description="Basic residues" evidence="1">
    <location>
        <begin position="316"/>
        <end position="326"/>
    </location>
</feature>
<dbReference type="SUPFAM" id="SSF50156">
    <property type="entry name" value="PDZ domain-like"/>
    <property type="match status" value="2"/>
</dbReference>
<organism evidence="3 4">
    <name type="scientific">Phyllotreta striolata</name>
    <name type="common">Striped flea beetle</name>
    <name type="synonym">Crioceris striolata</name>
    <dbReference type="NCBI Taxonomy" id="444603"/>
    <lineage>
        <taxon>Eukaryota</taxon>
        <taxon>Metazoa</taxon>
        <taxon>Ecdysozoa</taxon>
        <taxon>Arthropoda</taxon>
        <taxon>Hexapoda</taxon>
        <taxon>Insecta</taxon>
        <taxon>Pterygota</taxon>
        <taxon>Neoptera</taxon>
        <taxon>Endopterygota</taxon>
        <taxon>Coleoptera</taxon>
        <taxon>Polyphaga</taxon>
        <taxon>Cucujiformia</taxon>
        <taxon>Chrysomeloidea</taxon>
        <taxon>Chrysomelidae</taxon>
        <taxon>Galerucinae</taxon>
        <taxon>Alticini</taxon>
        <taxon>Phyllotreta</taxon>
    </lineage>
</organism>
<dbReference type="SMART" id="SM00228">
    <property type="entry name" value="PDZ"/>
    <property type="match status" value="2"/>
</dbReference>
<feature type="compositionally biased region" description="Basic and acidic residues" evidence="1">
    <location>
        <begin position="24"/>
        <end position="33"/>
    </location>
</feature>
<dbReference type="Gene3D" id="2.30.42.10">
    <property type="match status" value="2"/>
</dbReference>
<feature type="region of interest" description="Disordered" evidence="1">
    <location>
        <begin position="1"/>
        <end position="89"/>
    </location>
</feature>
<feature type="compositionally biased region" description="Basic and acidic residues" evidence="1">
    <location>
        <begin position="42"/>
        <end position="51"/>
    </location>
</feature>
<dbReference type="InterPro" id="IPR001478">
    <property type="entry name" value="PDZ"/>
</dbReference>
<feature type="compositionally biased region" description="Basic and acidic residues" evidence="1">
    <location>
        <begin position="187"/>
        <end position="197"/>
    </location>
</feature>
<dbReference type="InterPro" id="IPR051342">
    <property type="entry name" value="PDZ_scaffold"/>
</dbReference>